<dbReference type="InterPro" id="IPR016187">
    <property type="entry name" value="CTDL_fold"/>
</dbReference>
<dbReference type="EMBL" id="KL363384">
    <property type="protein sequence ID" value="KFD46242.1"/>
    <property type="molecule type" value="Genomic_DNA"/>
</dbReference>
<feature type="domain" description="SRCR" evidence="8">
    <location>
        <begin position="135"/>
        <end position="241"/>
    </location>
</feature>
<evidence type="ECO:0000256" key="1">
    <source>
        <dbReference type="ARBA" id="ARBA00022729"/>
    </source>
</evidence>
<reference evidence="9 10" key="1">
    <citation type="journal article" date="2014" name="Nat. Genet.">
        <title>Genome and transcriptome of the porcine whipworm Trichuris suis.</title>
        <authorList>
            <person name="Jex A.R."/>
            <person name="Nejsum P."/>
            <person name="Schwarz E.M."/>
            <person name="Hu L."/>
            <person name="Young N.D."/>
            <person name="Hall R.S."/>
            <person name="Korhonen P.K."/>
            <person name="Liao S."/>
            <person name="Thamsborg S."/>
            <person name="Xia J."/>
            <person name="Xu P."/>
            <person name="Wang S."/>
            <person name="Scheerlinck J.P."/>
            <person name="Hofmann A."/>
            <person name="Sternberg P.W."/>
            <person name="Wang J."/>
            <person name="Gasser R.B."/>
        </authorList>
    </citation>
    <scope>NUCLEOTIDE SEQUENCE [LARGE SCALE GENOMIC DNA]</scope>
    <source>
        <strain evidence="9">DCEP-RM93M</strain>
    </source>
</reference>
<feature type="region of interest" description="Disordered" evidence="6">
    <location>
        <begin position="2857"/>
        <end position="2978"/>
    </location>
</feature>
<dbReference type="PANTHER" id="PTHR47653">
    <property type="entry name" value="PROTEIN BARK BEETLE"/>
    <property type="match status" value="1"/>
</dbReference>
<keyword evidence="7" id="KW-0472">Membrane</keyword>
<keyword evidence="7" id="KW-1133">Transmembrane helix</keyword>
<evidence type="ECO:0000313" key="9">
    <source>
        <dbReference type="EMBL" id="KFD46242.1"/>
    </source>
</evidence>
<dbReference type="Gene3D" id="3.10.250.10">
    <property type="entry name" value="SRCR-like domain"/>
    <property type="match status" value="3"/>
</dbReference>
<dbReference type="Pfam" id="PF00530">
    <property type="entry name" value="SRCR"/>
    <property type="match status" value="3"/>
</dbReference>
<feature type="compositionally biased region" description="Polar residues" evidence="6">
    <location>
        <begin position="2927"/>
        <end position="2938"/>
    </location>
</feature>
<comment type="caution">
    <text evidence="5">Lacks conserved residue(s) required for the propagation of feature annotation.</text>
</comment>
<dbReference type="InterPro" id="IPR036772">
    <property type="entry name" value="SRCR-like_dom_sf"/>
</dbReference>
<dbReference type="SMART" id="SM00710">
    <property type="entry name" value="PbH1"/>
    <property type="match status" value="16"/>
</dbReference>
<feature type="disulfide bond" evidence="5">
    <location>
        <begin position="1103"/>
        <end position="1113"/>
    </location>
</feature>
<feature type="disulfide bond" evidence="5">
    <location>
        <begin position="205"/>
        <end position="215"/>
    </location>
</feature>
<proteinExistence type="predicted"/>
<evidence type="ECO:0000259" key="8">
    <source>
        <dbReference type="PROSITE" id="PS50287"/>
    </source>
</evidence>
<keyword evidence="7" id="KW-0812">Transmembrane</keyword>
<dbReference type="PROSITE" id="PS50287">
    <property type="entry name" value="SRCR_2"/>
    <property type="match status" value="3"/>
</dbReference>
<dbReference type="InterPro" id="IPR006626">
    <property type="entry name" value="PbH1"/>
</dbReference>
<evidence type="ECO:0000256" key="5">
    <source>
        <dbReference type="PROSITE-ProRule" id="PRU00196"/>
    </source>
</evidence>
<dbReference type="GO" id="GO:0045217">
    <property type="term" value="P:cell-cell junction maintenance"/>
    <property type="evidence" value="ECO:0007669"/>
    <property type="project" value="TreeGrafter"/>
</dbReference>
<dbReference type="GO" id="GO:0016020">
    <property type="term" value="C:membrane"/>
    <property type="evidence" value="ECO:0007669"/>
    <property type="project" value="InterPro"/>
</dbReference>
<gene>
    <name evidence="9" type="ORF">M513_12885</name>
</gene>
<evidence type="ECO:0000256" key="4">
    <source>
        <dbReference type="ARBA" id="ARBA00023180"/>
    </source>
</evidence>
<feature type="compositionally biased region" description="Polar residues" evidence="6">
    <location>
        <begin position="2882"/>
        <end position="2893"/>
    </location>
</feature>
<evidence type="ECO:0000313" key="10">
    <source>
        <dbReference type="Proteomes" id="UP000030764"/>
    </source>
</evidence>
<feature type="transmembrane region" description="Helical" evidence="7">
    <location>
        <begin position="2761"/>
        <end position="2785"/>
    </location>
</feature>
<dbReference type="PANTHER" id="PTHR47653:SF1">
    <property type="entry name" value="DELETED IN MALIGNANT BRAIN TUMORS 1 PROTEIN"/>
    <property type="match status" value="1"/>
</dbReference>
<organism evidence="9 10">
    <name type="scientific">Trichuris suis</name>
    <name type="common">pig whipworm</name>
    <dbReference type="NCBI Taxonomy" id="68888"/>
    <lineage>
        <taxon>Eukaryota</taxon>
        <taxon>Metazoa</taxon>
        <taxon>Ecdysozoa</taxon>
        <taxon>Nematoda</taxon>
        <taxon>Enoplea</taxon>
        <taxon>Dorylaimia</taxon>
        <taxon>Trichinellida</taxon>
        <taxon>Trichuridae</taxon>
        <taxon>Trichuris</taxon>
    </lineage>
</organism>
<keyword evidence="3 5" id="KW-1015">Disulfide bond</keyword>
<feature type="domain" description="SRCR" evidence="8">
    <location>
        <begin position="1911"/>
        <end position="2022"/>
    </location>
</feature>
<dbReference type="InterPro" id="IPR053243">
    <property type="entry name" value="SJ_maturation_regulator"/>
</dbReference>
<feature type="compositionally biased region" description="Basic and acidic residues" evidence="6">
    <location>
        <begin position="2968"/>
        <end position="2978"/>
    </location>
</feature>
<feature type="disulfide bond" evidence="5">
    <location>
        <begin position="1987"/>
        <end position="1997"/>
    </location>
</feature>
<accession>A0A085LMP6</accession>
<dbReference type="Gene3D" id="2.160.20.10">
    <property type="entry name" value="Single-stranded right-handed beta-helix, Pectin lyase-like"/>
    <property type="match status" value="2"/>
</dbReference>
<feature type="domain" description="SRCR" evidence="8">
    <location>
        <begin position="1026"/>
        <end position="1137"/>
    </location>
</feature>
<keyword evidence="10" id="KW-1185">Reference proteome</keyword>
<feature type="compositionally biased region" description="Low complexity" evidence="6">
    <location>
        <begin position="3011"/>
        <end position="3024"/>
    </location>
</feature>
<dbReference type="InterPro" id="IPR001190">
    <property type="entry name" value="SRCR"/>
</dbReference>
<protein>
    <recommendedName>
        <fullName evidence="8">SRCR domain-containing protein</fullName>
    </recommendedName>
</protein>
<dbReference type="Gene3D" id="3.30.780.10">
    <property type="entry name" value="SUI1-like domain"/>
    <property type="match status" value="2"/>
</dbReference>
<sequence>MAMRRVPDRNFRFIRALQQLRIRSIVLLVLLSYFQCSLLTNGAPFIDTLQEAGGTYTLNHTLYQQDGPYKVTRPIFVQAGANLTIEQGVKLYFASGVGITVQGVLNAIGNKYVQIEMLPWATPPDNPHTQNYSSIRLVDGPSTRQGRLQVLFKGRWRAVCTMMTNWTSVDYRVACRTMGFDDGGFWKWFRRNNDTMPFVMPKPGCNYTHGDLRQCTNWTTERIMLSENLCQGEDDLGLVCWGPPTFPGWEFHWKGLEFQDAPWHYVPLSGVSIKKESKSRLEHVNIWYAGYDRDRANTTAALLIHGVAPFMNYVDVKYSAEDGIRVTSADGPVEITNSTISYNRGHGVVVENTTDGRLFINETRIEFNFGDGIQFRPLLGLSYRPVVDEAFGRDSIIYYEPEVPEMDICTAHVLNPARKSFPRILSAELTNTSRLVTAGDQWPCYLNLDFGRRLPITYTIQFLEMTSQALDDSLYLYVCEYKRLNDLCKFPRYKIPVRNGLLLPSINARNLGGNLWIGLKYEDLNATARHESRVVMKIHSSIDNFVFYGLNVSNSRVCNNGGSGIYLQDVRDRTALNNVTVSGNQHTAGVHILGGVGDLWINNSFIMDNWGDGVNVSHCGGSLVVNGTQISRNRMRGFAFHHREMKQFLPLMFEVVFKGRPALNNDYTATYVNENGWGGLLVGNFCTSADKRHVISDLRVVVAYVEFVGNRYHPAFEYHSCQSDNQPITRVEVSGSVFRLSTGICFRIQPAVNIKLDINDCRFVENSRPVLLIRNRDHPQLANLPAAVSITRNHMKYNVGPFIVSIGLNEPSSVQSMQFHVQNEVKENRVVNPYPLLNGRTLPHAAVIISSSNVILRRNCFYNIHADFEIATDLNEHALVIDARENNYGSSIPSSFMYKIFDQFKRYSLAKINVDPYAAVCNSQNPKITDLRNFYRQFRRTERPNIIGGTVYENTDLPRGDYLVVDDLHVSPGSILTLQPGTVLRFRDSIGMLIQGELVRTDYSRSPEPILFTLAQREKQQSPQNIRIVPDADNTSSSDALSGRLEVLVDGQWGTVCNRSWTVNLAAASCHQLGMILDPEFLENWRVYPSPGSLPIVMDNIRCEELEYDITQCRHDGVDQAVHLSCKPAEVVGVRCVQPMWAGVRYSLLASPASVTGQTTIKHLIIEKAGLLDFRLPEFVAAFTVDWNYHLFEHLTVQDNFWTGVDIIYTDPVKKPKLLHCQFVRNRRHGLRLRSVGLTLENVTLADNENAGIRYNPQITPKLQRDVSSWLRRDDAVFHDGSLLTMPDGTVKASEIVLTTSLHESRKYLIASSSSSSSSSCGPHSVDDCFYALTVRSTAISPGVEGRVGVQIINRPSQEGDENLYIFDEAAGGMEVNLRENLIEFPWVSSGDTIRVRYKRTHGLAEVAVLLFHISDFEYLDDFVHVRSSAIRQNQYGMSGVHYSSFFRNDGSVLLRRRRSKLWFQKTYFTGNRQAAIWVNGPLMEVEMDSPLAEVAYLIDNCTVSFNNGSIIETHRDLQSSANSFWWKIWQSNFFSNYESGLSISLPDPQNVLLNLSHRFELRESNFQDNVGFQFLLSGFYAWLNISSNNFTMNRARHDIGLMKLAGMEKELIMERNRWRYNQGKWVLSFDIRSNALVNYPVPCHVLRNYFFDNYFLTPEDNYVDNWPRSFALGLFGVQNVEVHYNNFRNTLLDFEVVTGLKTTMFLSKANVSHNYFGQDTEVGILQRVFDFDDWNIFCLANVNPYFVTEERSINWEWRPEDAQLGRVQYEEPSVYDLHGRLYKSLTLKRQREKWTVFPYYFKPDKPYYIRKDLTIMPGATLTIEKGVEIHIYPNVRILVLGSLEAQGTFWEPIRLKPANLTDIAHFDAGKKIFASQGGGGNFRRKEKRDAVYEMFPLLHRQYSFYQKFETFLVGGPDERTGFLEIYNSTTGERVPICDRQFTKRNAEVVCREQGFQSKNVYVRIGPRWNHDPKLHLVKSYSEPRQCFGNEKRLADCDLRLSNDVNLWKCVDAEHFVFLHCGRAEAVNRDYVGHWGGLFFAADSVETARNMHSNLRHVEIVGAGLSHNDSSAAITVVYRSVTFDHVNVTNSSMHAIEVVAPHGEIVLNKMNITDNLGVGLRLLGLNMHSSTTVEDEPLLHATFPYYLYGLIDMCSVDKVIEVEKRVLVYYKYDSYPVDCYKTFISLNSAKKLEFKLLLANIYNSSDRAIRKDHIAFYNGRQMSSATFIDSFGHETSRHGLSQPVRSSGNALTIHLRANAADGAYGLIAEVVTVPAPPDPAPLKNIFIHEGRFERNDRGAVRYDCTGDVNAIVDIDLCSFNYNGYQLWENFTTNSGAVRLSMYNTQSFKLQNSMFFRNAGGLNIFAASTTPSARLVGLIRNCAFGNNVIWETLKLVGRNYQKVYVVNNYFGRNWSPYKDVVFVDHMLANFTRNTFYNNTGTHIVHLGGYREVSTEFQVFRSNVLYDNVATGHGFHFIPQYGYFGKQAGSSIAPSFRSRKRRVAVKSSGNVQKVQKPEATATSFEWWANVGLEAERYHSTLFAASGQVKIENNFFSNPENSFELTTAVVNLTDAYSGPVDARQNYWGQISTAAVASGKIRDGSDHDYLLKVNFLPVLESNTSLLDGSCPPGWFEAGYEEWKSYQSCFLFVPGAVAYRVAEEFCKEQGAYLPFFRDQDRRLAPLAKKVDMLNQQFSIASELVPAYMKTYEIRFWISSVTVPPEKCGYLSSKTASIGVYNCDDVLPFVCEKGPKPYEEPIYLQPAVIATIVVSVLVIFIIGLLTFMWWLKSKQREKQFFERKSSLRASIRSLKNGQAAVDSEEAGEAKQWKYRPSSPDLVEAAHRNLVFGSKSTESLTRTVRSSLAGKQPSPSLAKFPTEPGYDSLDSSTLYQNESLRNGRRVKHEGSPSSSYCESAYRSDFSPSSERSSLAGTPSLPSFQPVSHKWSPWSTSAKSTGQTAAISGGPGVNWRGKEVVRSREKANSEVTTTCSTVQSDLTAASFDSKCYVCRGEQSDGTQSSSCSYSTSERTEQSDDKSSSRSTERLTGVTCCSGTSQGNGCCTFCSRLNDTSECSCDCQQTCSTASERVRRCADSLDVFAGGVPPVMFRGLAAESRKGSRAPICLRDQSNRTSIDYENVGEDDSLFDLNVHLNGSKSLSQLQSCLIAPPKLSSFSRSSESVAKRSKPLETAIGKRTPPSNALQYHRQYESNQHVSRLRLSSVRSTIRLVQALLEIYFTLIVLNGKPAMVCCSLVRECQSRQFGWRTIQRLFPLVNRSAFMKVHGMVWASTTNEPVSYVVSEDLQPNTPRSEPVISTEDYKWVERLLPKALIPDVPLHRQFPTPSGWIPPKDRCAHCRYYVRRNRFHLFPVYSEIRRDTLNPETLEFSYVEIAILKKVEGDVFQASMRAGFDIGLMMEMLCLLVSSCVSAYSFLQACEKDLTDFLEKRLGHPVATHVNEPQGKIRVRGATKADLEAFLLENGF</sequence>
<evidence type="ECO:0000256" key="3">
    <source>
        <dbReference type="ARBA" id="ARBA00023157"/>
    </source>
</evidence>
<feature type="compositionally biased region" description="Basic and acidic residues" evidence="6">
    <location>
        <begin position="3025"/>
        <end position="3037"/>
    </location>
</feature>
<dbReference type="Proteomes" id="UP000030764">
    <property type="component" value="Unassembled WGS sequence"/>
</dbReference>
<dbReference type="SMART" id="SM00202">
    <property type="entry name" value="SR"/>
    <property type="match status" value="3"/>
</dbReference>
<keyword evidence="1" id="KW-0732">Signal</keyword>
<dbReference type="SUPFAM" id="SSF56436">
    <property type="entry name" value="C-type lectin-like"/>
    <property type="match status" value="1"/>
</dbReference>
<evidence type="ECO:0000256" key="7">
    <source>
        <dbReference type="SAM" id="Phobius"/>
    </source>
</evidence>
<feature type="compositionally biased region" description="Low complexity" evidence="6">
    <location>
        <begin position="2916"/>
        <end position="2926"/>
    </location>
</feature>
<feature type="region of interest" description="Disordered" evidence="6">
    <location>
        <begin position="3008"/>
        <end position="3037"/>
    </location>
</feature>
<evidence type="ECO:0000256" key="6">
    <source>
        <dbReference type="SAM" id="MobiDB-lite"/>
    </source>
</evidence>
<keyword evidence="2" id="KW-0677">Repeat</keyword>
<dbReference type="SUPFAM" id="SSF51126">
    <property type="entry name" value="Pectin lyase-like"/>
    <property type="match status" value="4"/>
</dbReference>
<dbReference type="InterPro" id="IPR011050">
    <property type="entry name" value="Pectin_lyase_fold/virulence"/>
</dbReference>
<dbReference type="InterPro" id="IPR012334">
    <property type="entry name" value="Pectin_lyas_fold"/>
</dbReference>
<dbReference type="SUPFAM" id="SSF56487">
    <property type="entry name" value="SRCR-like"/>
    <property type="match status" value="3"/>
</dbReference>
<evidence type="ECO:0000256" key="2">
    <source>
        <dbReference type="ARBA" id="ARBA00022737"/>
    </source>
</evidence>
<feature type="compositionally biased region" description="Polar residues" evidence="6">
    <location>
        <begin position="2945"/>
        <end position="2958"/>
    </location>
</feature>
<keyword evidence="4" id="KW-0325">Glycoprotein</keyword>
<name>A0A085LMP6_9BILA</name>